<feature type="non-terminal residue" evidence="1">
    <location>
        <position position="152"/>
    </location>
</feature>
<reference evidence="1 2" key="1">
    <citation type="submission" date="2022-07" db="EMBL/GenBank/DDBJ databases">
        <title>Genome Analysis of Selected Gammaproteobacteria from Nigerian Food snails.</title>
        <authorList>
            <person name="Okafor A.C."/>
        </authorList>
    </citation>
    <scope>NUCLEOTIDE SEQUENCE [LARGE SCALE GENOMIC DNA]</scope>
    <source>
        <strain evidence="1 2">Awg 2</strain>
    </source>
</reference>
<feature type="non-terminal residue" evidence="1">
    <location>
        <position position="1"/>
    </location>
</feature>
<dbReference type="Proteomes" id="UP001211689">
    <property type="component" value="Unassembled WGS sequence"/>
</dbReference>
<proteinExistence type="predicted"/>
<organism evidence="1 2">
    <name type="scientific">Metapseudomonas resinovorans</name>
    <name type="common">Pseudomonas resinovorans</name>
    <dbReference type="NCBI Taxonomy" id="53412"/>
    <lineage>
        <taxon>Bacteria</taxon>
        <taxon>Pseudomonadati</taxon>
        <taxon>Pseudomonadota</taxon>
        <taxon>Gammaproteobacteria</taxon>
        <taxon>Pseudomonadales</taxon>
        <taxon>Pseudomonadaceae</taxon>
        <taxon>Metapseudomonas</taxon>
    </lineage>
</organism>
<evidence type="ECO:0000313" key="1">
    <source>
        <dbReference type="EMBL" id="MDA8486921.1"/>
    </source>
</evidence>
<sequence length="152" mass="16353">DAVAAAANCRGRLVAHHDTAGRNETPRYSLTGQVQLSVRRLLQTGITASDWQGTTADWEAALDDEAYTSRQGVDALGRVTWSLDARSNRQTQAYNVAGQPSHSQLQLAGQSSPQALLQAVTYSAAGQVLRETAGNGVVSEYHYEAPTLRLSR</sequence>
<dbReference type="EMBL" id="JANEWF010000111">
    <property type="protein sequence ID" value="MDA8486921.1"/>
    <property type="molecule type" value="Genomic_DNA"/>
</dbReference>
<gene>
    <name evidence="1" type="ORF">NNO07_28065</name>
</gene>
<keyword evidence="2" id="KW-1185">Reference proteome</keyword>
<evidence type="ECO:0000313" key="2">
    <source>
        <dbReference type="Proteomes" id="UP001211689"/>
    </source>
</evidence>
<protein>
    <recommendedName>
        <fullName evidence="3">RHS repeat protein</fullName>
    </recommendedName>
</protein>
<dbReference type="Gene3D" id="2.180.10.10">
    <property type="entry name" value="RHS repeat-associated core"/>
    <property type="match status" value="1"/>
</dbReference>
<comment type="caution">
    <text evidence="1">The sequence shown here is derived from an EMBL/GenBank/DDBJ whole genome shotgun (WGS) entry which is preliminary data.</text>
</comment>
<accession>A0ABT4YDW8</accession>
<evidence type="ECO:0008006" key="3">
    <source>
        <dbReference type="Google" id="ProtNLM"/>
    </source>
</evidence>
<name>A0ABT4YDW8_METRE</name>